<comment type="caution">
    <text evidence="1">The sequence shown here is derived from an EMBL/GenBank/DDBJ whole genome shotgun (WGS) entry which is preliminary data.</text>
</comment>
<dbReference type="EMBL" id="NDYL01000001">
    <property type="protein sequence ID" value="OXB94844.1"/>
    <property type="molecule type" value="Genomic_DNA"/>
</dbReference>
<organism evidence="1 2">
    <name type="scientific">Parageobacillus galactosidasius</name>
    <dbReference type="NCBI Taxonomy" id="883812"/>
    <lineage>
        <taxon>Bacteria</taxon>
        <taxon>Bacillati</taxon>
        <taxon>Bacillota</taxon>
        <taxon>Bacilli</taxon>
        <taxon>Bacillales</taxon>
        <taxon>Anoxybacillaceae</taxon>
        <taxon>Parageobacillus</taxon>
    </lineage>
</organism>
<reference evidence="1 2" key="1">
    <citation type="submission" date="2017-04" db="EMBL/GenBank/DDBJ databases">
        <title>The genome sequence of Parageobacillus galactosidasius DSM 18751.</title>
        <authorList>
            <person name="Ramaloko W.T."/>
            <person name="Koen N."/>
            <person name="Polliack S."/>
            <person name="Aliyu H."/>
            <person name="Lebre P."/>
            <person name="Mohr T."/>
            <person name="Oswald F."/>
            <person name="Zwick M."/>
            <person name="Neumann A."/>
            <person name="Syldatk C."/>
            <person name="Cowan D."/>
            <person name="De Maayer P."/>
        </authorList>
    </citation>
    <scope>NUCLEOTIDE SEQUENCE [LARGE SCALE GENOMIC DNA]</scope>
    <source>
        <strain evidence="1 2">DSM 18751</strain>
    </source>
</reference>
<dbReference type="Proteomes" id="UP000198394">
    <property type="component" value="Unassembled WGS sequence"/>
</dbReference>
<dbReference type="AlphaFoldDB" id="A0A226QS37"/>
<accession>A0A226QS37</accession>
<dbReference type="RefSeq" id="WP_089097299.1">
    <property type="nucleotide sequence ID" value="NZ_NDYL01000001.1"/>
</dbReference>
<name>A0A226QS37_9BACL</name>
<keyword evidence="2" id="KW-1185">Reference proteome</keyword>
<proteinExistence type="predicted"/>
<sequence>MRNILVFPDGTEQDFMYPPNRDIEVGETLVVHMLDDSMQIMRVTHIEKKEREIRYYLALAS</sequence>
<evidence type="ECO:0000313" key="1">
    <source>
        <dbReference type="EMBL" id="OXB94844.1"/>
    </source>
</evidence>
<protein>
    <submittedName>
        <fullName evidence="1">Uncharacterized protein</fullName>
    </submittedName>
</protein>
<gene>
    <name evidence="1" type="ORF">B9L23_08255</name>
</gene>
<evidence type="ECO:0000313" key="2">
    <source>
        <dbReference type="Proteomes" id="UP000198394"/>
    </source>
</evidence>